<evidence type="ECO:0000313" key="8">
    <source>
        <dbReference type="EMBL" id="ETN46692.1"/>
    </source>
</evidence>
<reference evidence="8 9" key="1">
    <citation type="submission" date="2013-03" db="EMBL/GenBank/DDBJ databases">
        <title>The Genome Sequence of Phialophora europaea CBS 101466.</title>
        <authorList>
            <consortium name="The Broad Institute Genomics Platform"/>
            <person name="Cuomo C."/>
            <person name="de Hoog S."/>
            <person name="Gorbushina A."/>
            <person name="Walker B."/>
            <person name="Young S.K."/>
            <person name="Zeng Q."/>
            <person name="Gargeya S."/>
            <person name="Fitzgerald M."/>
            <person name="Haas B."/>
            <person name="Abouelleil A."/>
            <person name="Allen A.W."/>
            <person name="Alvarado L."/>
            <person name="Arachchi H.M."/>
            <person name="Berlin A.M."/>
            <person name="Chapman S.B."/>
            <person name="Gainer-Dewar J."/>
            <person name="Goldberg J."/>
            <person name="Griggs A."/>
            <person name="Gujja S."/>
            <person name="Hansen M."/>
            <person name="Howarth C."/>
            <person name="Imamovic A."/>
            <person name="Ireland A."/>
            <person name="Larimer J."/>
            <person name="McCowan C."/>
            <person name="Murphy C."/>
            <person name="Pearson M."/>
            <person name="Poon T.W."/>
            <person name="Priest M."/>
            <person name="Roberts A."/>
            <person name="Saif S."/>
            <person name="Shea T."/>
            <person name="Sisk P."/>
            <person name="Sykes S."/>
            <person name="Wortman J."/>
            <person name="Nusbaum C."/>
            <person name="Birren B."/>
        </authorList>
    </citation>
    <scope>NUCLEOTIDE SEQUENCE [LARGE SCALE GENOMIC DNA]</scope>
    <source>
        <strain evidence="8 9">CBS 101466</strain>
    </source>
</reference>
<dbReference type="InterPro" id="IPR050307">
    <property type="entry name" value="Sterol_Desaturase_Related"/>
</dbReference>
<organism evidence="8 9">
    <name type="scientific">Cyphellophora europaea (strain CBS 101466)</name>
    <name type="common">Phialophora europaea</name>
    <dbReference type="NCBI Taxonomy" id="1220924"/>
    <lineage>
        <taxon>Eukaryota</taxon>
        <taxon>Fungi</taxon>
        <taxon>Dikarya</taxon>
        <taxon>Ascomycota</taxon>
        <taxon>Pezizomycotina</taxon>
        <taxon>Eurotiomycetes</taxon>
        <taxon>Chaetothyriomycetidae</taxon>
        <taxon>Chaetothyriales</taxon>
        <taxon>Cyphellophoraceae</taxon>
        <taxon>Cyphellophora</taxon>
    </lineage>
</organism>
<evidence type="ECO:0000256" key="1">
    <source>
        <dbReference type="ARBA" id="ARBA00004370"/>
    </source>
</evidence>
<evidence type="ECO:0000256" key="2">
    <source>
        <dbReference type="ARBA" id="ARBA00022692"/>
    </source>
</evidence>
<feature type="transmembrane region" description="Helical" evidence="6">
    <location>
        <begin position="156"/>
        <end position="177"/>
    </location>
</feature>
<evidence type="ECO:0000259" key="7">
    <source>
        <dbReference type="Pfam" id="PF04116"/>
    </source>
</evidence>
<proteinExistence type="predicted"/>
<dbReference type="OrthoDB" id="408954at2759"/>
<dbReference type="Proteomes" id="UP000030752">
    <property type="component" value="Unassembled WGS sequence"/>
</dbReference>
<feature type="region of interest" description="Disordered" evidence="5">
    <location>
        <begin position="356"/>
        <end position="396"/>
    </location>
</feature>
<dbReference type="eggNOG" id="ENOG502RYAA">
    <property type="taxonomic scope" value="Eukaryota"/>
</dbReference>
<keyword evidence="3 6" id="KW-1133">Transmembrane helix</keyword>
<dbReference type="InterPro" id="IPR006694">
    <property type="entry name" value="Fatty_acid_hydroxylase"/>
</dbReference>
<evidence type="ECO:0000256" key="6">
    <source>
        <dbReference type="SAM" id="Phobius"/>
    </source>
</evidence>
<evidence type="ECO:0000256" key="5">
    <source>
        <dbReference type="SAM" id="MobiDB-lite"/>
    </source>
</evidence>
<sequence length="396" mass="43940">MVSLYGFNPACYIPTTVNNYLPSAVACAPPPSYFSSAYNTITSPFGSTYSTVRAMLQALVGLPFLSLLLIPTTGSWSTTVNFFFFYLTWYTLILSHPPLRVELIGSLAIRVVFYLLPSAAFFAFDFLFPSAAVSAKAQGSSGLPMKNASRSRSLQYLRIVGWSVGNVLLATLAQFSIEFLLTKVLLVHSALRVTTTLPTPFAIIIDLARGYIMREILTYVIHRYTLHESRSFVAKAHNSWYHSLEAPFPLSASYDHPLAYLLHNFIPTYAPAFLFRFHMLTYLMFLTIISLEETFAYSGYSTVPTNFILGGIARRTDDHLLHGDGNFGRLGLVDWVMNTTIGGSLIEDVGDEAEKHDVEGRAKRAGRKGLADARTKANGVFEGAKSRSSRRQRSDS</sequence>
<gene>
    <name evidence="8" type="ORF">HMPREF1541_00879</name>
</gene>
<feature type="compositionally biased region" description="Basic residues" evidence="5">
    <location>
        <begin position="387"/>
        <end position="396"/>
    </location>
</feature>
<dbReference type="VEuPathDB" id="FungiDB:HMPREF1541_00879"/>
<dbReference type="Pfam" id="PF04116">
    <property type="entry name" value="FA_hydroxylase"/>
    <property type="match status" value="1"/>
</dbReference>
<dbReference type="GO" id="GO:0016020">
    <property type="term" value="C:membrane"/>
    <property type="evidence" value="ECO:0007669"/>
    <property type="project" value="UniProtKB-SubCell"/>
</dbReference>
<name>W2SDA8_CYPE1</name>
<keyword evidence="9" id="KW-1185">Reference proteome</keyword>
<keyword evidence="2 6" id="KW-0812">Transmembrane</keyword>
<accession>W2SDA8</accession>
<feature type="domain" description="Fatty acid hydroxylase" evidence="7">
    <location>
        <begin position="210"/>
        <end position="339"/>
    </location>
</feature>
<feature type="transmembrane region" description="Helical" evidence="6">
    <location>
        <begin position="52"/>
        <end position="70"/>
    </location>
</feature>
<dbReference type="GO" id="GO:0005506">
    <property type="term" value="F:iron ion binding"/>
    <property type="evidence" value="ECO:0007669"/>
    <property type="project" value="InterPro"/>
</dbReference>
<dbReference type="GeneID" id="19968218"/>
<comment type="subcellular location">
    <subcellularLocation>
        <location evidence="1">Membrane</location>
    </subcellularLocation>
</comment>
<dbReference type="RefSeq" id="XP_008711404.1">
    <property type="nucleotide sequence ID" value="XM_008713182.1"/>
</dbReference>
<dbReference type="InParanoid" id="W2SDA8"/>
<protein>
    <recommendedName>
        <fullName evidence="7">Fatty acid hydroxylase domain-containing protein</fullName>
    </recommendedName>
</protein>
<dbReference type="STRING" id="1220924.W2SDA8"/>
<evidence type="ECO:0000256" key="4">
    <source>
        <dbReference type="ARBA" id="ARBA00023136"/>
    </source>
</evidence>
<dbReference type="EMBL" id="KB822711">
    <property type="protein sequence ID" value="ETN46692.1"/>
    <property type="molecule type" value="Genomic_DNA"/>
</dbReference>
<dbReference type="AlphaFoldDB" id="W2SDA8"/>
<feature type="transmembrane region" description="Helical" evidence="6">
    <location>
        <begin position="111"/>
        <end position="135"/>
    </location>
</feature>
<dbReference type="PANTHER" id="PTHR11863">
    <property type="entry name" value="STEROL DESATURASE"/>
    <property type="match status" value="1"/>
</dbReference>
<dbReference type="GO" id="GO:0008610">
    <property type="term" value="P:lipid biosynthetic process"/>
    <property type="evidence" value="ECO:0007669"/>
    <property type="project" value="InterPro"/>
</dbReference>
<evidence type="ECO:0000256" key="3">
    <source>
        <dbReference type="ARBA" id="ARBA00022989"/>
    </source>
</evidence>
<dbReference type="HOGENOM" id="CLU_047036_4_0_1"/>
<keyword evidence="4 6" id="KW-0472">Membrane</keyword>
<evidence type="ECO:0000313" key="9">
    <source>
        <dbReference type="Proteomes" id="UP000030752"/>
    </source>
</evidence>
<dbReference type="GO" id="GO:0016491">
    <property type="term" value="F:oxidoreductase activity"/>
    <property type="evidence" value="ECO:0007669"/>
    <property type="project" value="InterPro"/>
</dbReference>